<comment type="similarity">
    <text evidence="3">In the C-terminal section; belongs to the protein kinase superfamily. Ser/Thr protein kinase family.</text>
</comment>
<evidence type="ECO:0000256" key="8">
    <source>
        <dbReference type="ARBA" id="ARBA00022741"/>
    </source>
</evidence>
<keyword evidence="11 13" id="KW-0472">Membrane</keyword>
<dbReference type="InterPro" id="IPR001220">
    <property type="entry name" value="Legume_lectin_dom"/>
</dbReference>
<reference evidence="16" key="2">
    <citation type="submission" date="2022-06" db="UniProtKB">
        <authorList>
            <consortium name="EnsemblPlants"/>
        </authorList>
    </citation>
    <scope>IDENTIFICATION</scope>
</reference>
<feature type="signal peptide" evidence="14">
    <location>
        <begin position="1"/>
        <end position="24"/>
    </location>
</feature>
<evidence type="ECO:0000313" key="16">
    <source>
        <dbReference type="EnsemblPlants" id="TuG1812S0000994300.01.T01.s_cds45709"/>
    </source>
</evidence>
<dbReference type="Pfam" id="PF00139">
    <property type="entry name" value="Lectin_legB"/>
    <property type="match status" value="1"/>
</dbReference>
<keyword evidence="9 12" id="KW-0067">ATP-binding</keyword>
<keyword evidence="6 14" id="KW-0732">Signal</keyword>
<keyword evidence="4" id="KW-1003">Cell membrane</keyword>
<organism evidence="16 17">
    <name type="scientific">Triticum urartu</name>
    <name type="common">Red wild einkorn</name>
    <name type="synonym">Crithodium urartu</name>
    <dbReference type="NCBI Taxonomy" id="4572"/>
    <lineage>
        <taxon>Eukaryota</taxon>
        <taxon>Viridiplantae</taxon>
        <taxon>Streptophyta</taxon>
        <taxon>Embryophyta</taxon>
        <taxon>Tracheophyta</taxon>
        <taxon>Spermatophyta</taxon>
        <taxon>Magnoliopsida</taxon>
        <taxon>Liliopsida</taxon>
        <taxon>Poales</taxon>
        <taxon>Poaceae</taxon>
        <taxon>BOP clade</taxon>
        <taxon>Pooideae</taxon>
        <taxon>Triticodae</taxon>
        <taxon>Triticeae</taxon>
        <taxon>Triticinae</taxon>
        <taxon>Triticum</taxon>
    </lineage>
</organism>
<keyword evidence="7" id="KW-0430">Lectin</keyword>
<dbReference type="AlphaFoldDB" id="A0A8R7R892"/>
<dbReference type="GO" id="GO:0030246">
    <property type="term" value="F:carbohydrate binding"/>
    <property type="evidence" value="ECO:0007669"/>
    <property type="project" value="UniProtKB-KW"/>
</dbReference>
<protein>
    <recommendedName>
        <fullName evidence="15">Protein kinase domain-containing protein</fullName>
    </recommendedName>
</protein>
<evidence type="ECO:0000256" key="14">
    <source>
        <dbReference type="SAM" id="SignalP"/>
    </source>
</evidence>
<dbReference type="PROSITE" id="PS50011">
    <property type="entry name" value="PROTEIN_KINASE_DOM"/>
    <property type="match status" value="1"/>
</dbReference>
<name>A0A8R7R892_TRIUA</name>
<keyword evidence="8 12" id="KW-0547">Nucleotide-binding</keyword>
<reference evidence="17" key="1">
    <citation type="journal article" date="2013" name="Nature">
        <title>Draft genome of the wheat A-genome progenitor Triticum urartu.</title>
        <authorList>
            <person name="Ling H.Q."/>
            <person name="Zhao S."/>
            <person name="Liu D."/>
            <person name="Wang J."/>
            <person name="Sun H."/>
            <person name="Zhang C."/>
            <person name="Fan H."/>
            <person name="Li D."/>
            <person name="Dong L."/>
            <person name="Tao Y."/>
            <person name="Gao C."/>
            <person name="Wu H."/>
            <person name="Li Y."/>
            <person name="Cui Y."/>
            <person name="Guo X."/>
            <person name="Zheng S."/>
            <person name="Wang B."/>
            <person name="Yu K."/>
            <person name="Liang Q."/>
            <person name="Yang W."/>
            <person name="Lou X."/>
            <person name="Chen J."/>
            <person name="Feng M."/>
            <person name="Jian J."/>
            <person name="Zhang X."/>
            <person name="Luo G."/>
            <person name="Jiang Y."/>
            <person name="Liu J."/>
            <person name="Wang Z."/>
            <person name="Sha Y."/>
            <person name="Zhang B."/>
            <person name="Wu H."/>
            <person name="Tang D."/>
            <person name="Shen Q."/>
            <person name="Xue P."/>
            <person name="Zou S."/>
            <person name="Wang X."/>
            <person name="Liu X."/>
            <person name="Wang F."/>
            <person name="Yang Y."/>
            <person name="An X."/>
            <person name="Dong Z."/>
            <person name="Zhang K."/>
            <person name="Zhang X."/>
            <person name="Luo M.C."/>
            <person name="Dvorak J."/>
            <person name="Tong Y."/>
            <person name="Wang J."/>
            <person name="Yang H."/>
            <person name="Li Z."/>
            <person name="Wang D."/>
            <person name="Zhang A."/>
            <person name="Wang J."/>
        </authorList>
    </citation>
    <scope>NUCLEOTIDE SEQUENCE</scope>
    <source>
        <strain evidence="17">cv. G1812</strain>
    </source>
</reference>
<dbReference type="PANTHER" id="PTHR27007">
    <property type="match status" value="1"/>
</dbReference>
<sequence length="413" mass="44719">MLLLEPYHLVALLLLLVAPGRSLADTGVAGRSDVRPQFAYNGFAGAKLTLNGAVEVMPNGLLMLTNGTIQTKGQVFHPSPLMFRADANGTGAVRSFSTTFVFAIYGQYADLSSAGMAFFVSASVELLSTASPGQFLGLLNDTNNGNRSNHIFAVEFDTLFNAEFRDINSNHVGVDVDSLVSLDSTDAGYYDDGTGPFMNLSLVSRKAMQVWVDYDSTTTKITVTMAPLGVARPKKPLLQTTVDLSGVVQSTAYVGFSSATGILFAQHFVLGWSFALDGSAPVLDISTLPNLPPAWPKPRSMSISLKIILALASMTLVSGGMGIYIFVRRRLKFSEVHEDWEVPFGPNRFSYKDLFHATEGFSDKNLLGRGGFGSVYKGVLRRPDMEVAVKRMSHSSRQGIKEFITEVVSIGRL</sequence>
<dbReference type="InterPro" id="IPR017441">
    <property type="entry name" value="Protein_kinase_ATP_BS"/>
</dbReference>
<dbReference type="InterPro" id="IPR050528">
    <property type="entry name" value="L-type_Lectin-RKs"/>
</dbReference>
<evidence type="ECO:0000256" key="9">
    <source>
        <dbReference type="ARBA" id="ARBA00022840"/>
    </source>
</evidence>
<comment type="similarity">
    <text evidence="2">In the N-terminal section; belongs to the leguminous lectin family.</text>
</comment>
<dbReference type="Gene3D" id="2.60.120.200">
    <property type="match status" value="1"/>
</dbReference>
<dbReference type="InterPro" id="IPR000719">
    <property type="entry name" value="Prot_kinase_dom"/>
</dbReference>
<dbReference type="Gene3D" id="3.30.200.20">
    <property type="entry name" value="Phosphorylase Kinase, domain 1"/>
    <property type="match status" value="1"/>
</dbReference>
<evidence type="ECO:0000256" key="7">
    <source>
        <dbReference type="ARBA" id="ARBA00022734"/>
    </source>
</evidence>
<dbReference type="Gramene" id="TuG1812S0000994300.01.T01">
    <property type="protein sequence ID" value="TuG1812S0000994300.01.T01.s_cds45709"/>
    <property type="gene ID" value="TuG1812S0000994300.01"/>
</dbReference>
<dbReference type="PROSITE" id="PS00107">
    <property type="entry name" value="PROTEIN_KINASE_ATP"/>
    <property type="match status" value="1"/>
</dbReference>
<evidence type="ECO:0000256" key="5">
    <source>
        <dbReference type="ARBA" id="ARBA00022692"/>
    </source>
</evidence>
<feature type="transmembrane region" description="Helical" evidence="13">
    <location>
        <begin position="307"/>
        <end position="327"/>
    </location>
</feature>
<keyword evidence="10 13" id="KW-1133">Transmembrane helix</keyword>
<evidence type="ECO:0000313" key="17">
    <source>
        <dbReference type="Proteomes" id="UP000015106"/>
    </source>
</evidence>
<feature type="chain" id="PRO_5035792273" description="Protein kinase domain-containing protein" evidence="14">
    <location>
        <begin position="25"/>
        <end position="413"/>
    </location>
</feature>
<dbReference type="EnsemblPlants" id="TuG1812S0000994300.01.T01">
    <property type="protein sequence ID" value="TuG1812S0000994300.01.T01.s_cds45709"/>
    <property type="gene ID" value="TuG1812S0000994300.01"/>
</dbReference>
<dbReference type="InterPro" id="IPR013320">
    <property type="entry name" value="ConA-like_dom_sf"/>
</dbReference>
<keyword evidence="5 13" id="KW-0812">Transmembrane</keyword>
<evidence type="ECO:0000256" key="13">
    <source>
        <dbReference type="SAM" id="Phobius"/>
    </source>
</evidence>
<evidence type="ECO:0000256" key="10">
    <source>
        <dbReference type="ARBA" id="ARBA00022989"/>
    </source>
</evidence>
<evidence type="ECO:0000256" key="2">
    <source>
        <dbReference type="ARBA" id="ARBA00008536"/>
    </source>
</evidence>
<proteinExistence type="inferred from homology"/>
<evidence type="ECO:0000259" key="15">
    <source>
        <dbReference type="PROSITE" id="PS50011"/>
    </source>
</evidence>
<dbReference type="SUPFAM" id="SSF49899">
    <property type="entry name" value="Concanavalin A-like lectins/glucanases"/>
    <property type="match status" value="1"/>
</dbReference>
<dbReference type="GO" id="GO:0004672">
    <property type="term" value="F:protein kinase activity"/>
    <property type="evidence" value="ECO:0007669"/>
    <property type="project" value="InterPro"/>
</dbReference>
<dbReference type="Proteomes" id="UP000015106">
    <property type="component" value="Unassembled WGS sequence"/>
</dbReference>
<feature type="binding site" evidence="12">
    <location>
        <position position="390"/>
    </location>
    <ligand>
        <name>ATP</name>
        <dbReference type="ChEBI" id="CHEBI:30616"/>
    </ligand>
</feature>
<evidence type="ECO:0000256" key="4">
    <source>
        <dbReference type="ARBA" id="ARBA00022475"/>
    </source>
</evidence>
<keyword evidence="17" id="KW-1185">Reference proteome</keyword>
<evidence type="ECO:0000256" key="11">
    <source>
        <dbReference type="ARBA" id="ARBA00023136"/>
    </source>
</evidence>
<evidence type="ECO:0000256" key="1">
    <source>
        <dbReference type="ARBA" id="ARBA00004251"/>
    </source>
</evidence>
<evidence type="ECO:0000256" key="6">
    <source>
        <dbReference type="ARBA" id="ARBA00022729"/>
    </source>
</evidence>
<feature type="domain" description="Protein kinase" evidence="15">
    <location>
        <begin position="361"/>
        <end position="413"/>
    </location>
</feature>
<dbReference type="GO" id="GO:0005524">
    <property type="term" value="F:ATP binding"/>
    <property type="evidence" value="ECO:0007669"/>
    <property type="project" value="UniProtKB-UniRule"/>
</dbReference>
<dbReference type="SUPFAM" id="SSF56112">
    <property type="entry name" value="Protein kinase-like (PK-like)"/>
    <property type="match status" value="1"/>
</dbReference>
<accession>A0A8R7R892</accession>
<comment type="subcellular location">
    <subcellularLocation>
        <location evidence="1">Cell membrane</location>
        <topology evidence="1">Single-pass type I membrane protein</topology>
    </subcellularLocation>
</comment>
<dbReference type="InterPro" id="IPR011009">
    <property type="entry name" value="Kinase-like_dom_sf"/>
</dbReference>
<evidence type="ECO:0000256" key="3">
    <source>
        <dbReference type="ARBA" id="ARBA00010217"/>
    </source>
</evidence>
<evidence type="ECO:0000256" key="12">
    <source>
        <dbReference type="PROSITE-ProRule" id="PRU10141"/>
    </source>
</evidence>
<dbReference type="CDD" id="cd06899">
    <property type="entry name" value="lectin_legume_LecRK_Arcelin_ConA"/>
    <property type="match status" value="1"/>
</dbReference>
<dbReference type="GO" id="GO:0005886">
    <property type="term" value="C:plasma membrane"/>
    <property type="evidence" value="ECO:0007669"/>
    <property type="project" value="UniProtKB-SubCell"/>
</dbReference>
<dbReference type="FunFam" id="2.60.120.200:FF:000112">
    <property type="entry name" value="L-type lectin-domain containing receptor kinase V.9"/>
    <property type="match status" value="1"/>
</dbReference>